<evidence type="ECO:0000256" key="5">
    <source>
        <dbReference type="ARBA" id="ARBA00022741"/>
    </source>
</evidence>
<evidence type="ECO:0000256" key="10">
    <source>
        <dbReference type="ARBA" id="ARBA00068150"/>
    </source>
</evidence>
<keyword evidence="8" id="KW-0902">Two-component regulatory system</keyword>
<feature type="domain" description="PAC" evidence="15">
    <location>
        <begin position="275"/>
        <end position="327"/>
    </location>
</feature>
<feature type="transmembrane region" description="Helical" evidence="12">
    <location>
        <begin position="84"/>
        <end position="104"/>
    </location>
</feature>
<dbReference type="InterPro" id="IPR004358">
    <property type="entry name" value="Sig_transdc_His_kin-like_C"/>
</dbReference>
<keyword evidence="4" id="KW-0808">Transferase</keyword>
<dbReference type="PROSITE" id="PS50109">
    <property type="entry name" value="HIS_KIN"/>
    <property type="match status" value="1"/>
</dbReference>
<evidence type="ECO:0000259" key="15">
    <source>
        <dbReference type="PROSITE" id="PS50113"/>
    </source>
</evidence>
<feature type="non-terminal residue" evidence="16">
    <location>
        <position position="1038"/>
    </location>
</feature>
<evidence type="ECO:0000256" key="11">
    <source>
        <dbReference type="PROSITE-ProRule" id="PRU00169"/>
    </source>
</evidence>
<comment type="subunit">
    <text evidence="9">At low DSF concentrations, interacts with RpfF.</text>
</comment>
<dbReference type="NCBIfam" id="TIGR00229">
    <property type="entry name" value="sensory_box"/>
    <property type="match status" value="1"/>
</dbReference>
<organism evidence="16">
    <name type="scientific">uncultured Thiotrichaceae bacterium</name>
    <dbReference type="NCBI Taxonomy" id="298394"/>
    <lineage>
        <taxon>Bacteria</taxon>
        <taxon>Pseudomonadati</taxon>
        <taxon>Pseudomonadota</taxon>
        <taxon>Gammaproteobacteria</taxon>
        <taxon>Thiotrichales</taxon>
        <taxon>Thiotrichaceae</taxon>
        <taxon>environmental samples</taxon>
    </lineage>
</organism>
<dbReference type="InterPro" id="IPR001789">
    <property type="entry name" value="Sig_transdc_resp-reg_receiver"/>
</dbReference>
<sequence length="1038" mass="116675">MPDHDFKKAFLGVQIKALYEGIFLSVISTLLALVLVHFLFAEVTEGKKNLISWELLIVVISAFRLLDALAFFRSNKKQENQTFFLIRIAINIAMSAMSWGVLFWSYFPHLTLEHQFYMIMLIIGVGAYVVGNLSYHLGMISGFFVILLFPVELRLLLGGDAYHIFAILIPIFFIFQMISATRVNRKYHENICLLLDFKKKEIDHKNLQYAVNQHCSVSRSDVTGHVLYANEKLKNLTRCSDEELVGSDNWMIKSPEYPDTFWRNVWHIVSEGNHWHGEIKNISKDGTPYWVDTTVVPFMDEEGIPYEYISIYTDITSAKALEETILCDRNDALIQAKISTTLQGEGTLKERTNLALSSIANTFKATQASKLGVFLISDCKTKLKTFSVYNNNEATQYNSEYFKQLPSLCLKAIKQRRLIIANASEISSAPPLDIPAFYLVPLFQEDRAMGALFIVTPSDPDDSQRKKNSLLNIGDLISRAITNDQAKEHLLRARKQAEATAKTKSDFLANMSHEIRTPMNGVLGMLGLLQTMPLPDKARDHVETAHGSANMLLNVINDILDISKIESGKLYIESINFDLRKTLEDSIELLSIESQRKNLELLCYIPPILPTLVKGDMLRLQQIISNLVNNAIKFTQEGEVAVTLSIVDYSDDNDNIYIRFEITDTGIGISQENQASLFEAFTQADTSTSRKYGGTGLGLTISKSLVTMMGGEIGLNSVENQGSTFWFELPFMVISQKAMPLQSLNKLRILTIDDNKTNGLIIDNYLTSHDAESIIADSGEQGLKLLEEAATHKPFDILLLDMQMPIKTGKEVAEEIRSNPIYQHLKIILLSSIILDAEMNDEGLYDLMLNKPIKQSTLYGAIDTVQNITKPKVSHTLNTHRESADRQKAPSKEDSTFTLQGKVLLVDDSPVNIYVGEESLSQFGLDYEIANNGLEALKARKKGGFDAILMDCQMPVMDGFEATCQIRHFEKENNLARVPIIAITANAMQGDSERCIASGMDDYMSKPYTLDTMHATLSKWIEQSAEEDVDSYLLEILD</sequence>
<evidence type="ECO:0000259" key="14">
    <source>
        <dbReference type="PROSITE" id="PS50110"/>
    </source>
</evidence>
<evidence type="ECO:0000256" key="9">
    <source>
        <dbReference type="ARBA" id="ARBA00064003"/>
    </source>
</evidence>
<feature type="domain" description="Response regulatory" evidence="14">
    <location>
        <begin position="902"/>
        <end position="1021"/>
    </location>
</feature>
<evidence type="ECO:0000256" key="8">
    <source>
        <dbReference type="ARBA" id="ARBA00023012"/>
    </source>
</evidence>
<dbReference type="SMART" id="SM00086">
    <property type="entry name" value="PAC"/>
    <property type="match status" value="1"/>
</dbReference>
<dbReference type="FunFam" id="1.10.287.130:FF:000002">
    <property type="entry name" value="Two-component osmosensing histidine kinase"/>
    <property type="match status" value="1"/>
</dbReference>
<dbReference type="SUPFAM" id="SSF52172">
    <property type="entry name" value="CheY-like"/>
    <property type="match status" value="2"/>
</dbReference>
<feature type="transmembrane region" description="Helical" evidence="12">
    <location>
        <begin position="161"/>
        <end position="178"/>
    </location>
</feature>
<evidence type="ECO:0000256" key="4">
    <source>
        <dbReference type="ARBA" id="ARBA00022679"/>
    </source>
</evidence>
<dbReference type="InterPro" id="IPR036890">
    <property type="entry name" value="HATPase_C_sf"/>
</dbReference>
<keyword evidence="7" id="KW-0067">ATP-binding</keyword>
<accession>A0A6S6S4P6</accession>
<feature type="domain" description="Response regulatory" evidence="14">
    <location>
        <begin position="748"/>
        <end position="866"/>
    </location>
</feature>
<dbReference type="InterPro" id="IPR000014">
    <property type="entry name" value="PAS"/>
</dbReference>
<dbReference type="PRINTS" id="PR00344">
    <property type="entry name" value="BCTRLSENSOR"/>
</dbReference>
<dbReference type="PROSITE" id="PS50113">
    <property type="entry name" value="PAC"/>
    <property type="match status" value="1"/>
</dbReference>
<dbReference type="AlphaFoldDB" id="A0A6S6S4P6"/>
<dbReference type="SUPFAM" id="SSF55874">
    <property type="entry name" value="ATPase domain of HSP90 chaperone/DNA topoisomerase II/histidine kinase"/>
    <property type="match status" value="1"/>
</dbReference>
<protein>
    <recommendedName>
        <fullName evidence="10">Sensory/regulatory protein RpfC</fullName>
        <ecNumber evidence="2">2.7.13.3</ecNumber>
    </recommendedName>
</protein>
<evidence type="ECO:0000256" key="6">
    <source>
        <dbReference type="ARBA" id="ARBA00022777"/>
    </source>
</evidence>
<dbReference type="Gene3D" id="1.10.287.130">
    <property type="match status" value="1"/>
</dbReference>
<dbReference type="CDD" id="cd00082">
    <property type="entry name" value="HisKA"/>
    <property type="match status" value="1"/>
</dbReference>
<dbReference type="Pfam" id="PF13426">
    <property type="entry name" value="PAS_9"/>
    <property type="match status" value="1"/>
</dbReference>
<dbReference type="InterPro" id="IPR000700">
    <property type="entry name" value="PAS-assoc_C"/>
</dbReference>
<dbReference type="SMART" id="SM00448">
    <property type="entry name" value="REC"/>
    <property type="match status" value="2"/>
</dbReference>
<keyword evidence="12" id="KW-0472">Membrane</keyword>
<dbReference type="FunFam" id="3.30.565.10:FF:000010">
    <property type="entry name" value="Sensor histidine kinase RcsC"/>
    <property type="match status" value="1"/>
</dbReference>
<dbReference type="SUPFAM" id="SSF47384">
    <property type="entry name" value="Homodimeric domain of signal transducing histidine kinase"/>
    <property type="match status" value="1"/>
</dbReference>
<comment type="catalytic activity">
    <reaction evidence="1">
        <text>ATP + protein L-histidine = ADP + protein N-phospho-L-histidine.</text>
        <dbReference type="EC" id="2.7.13.3"/>
    </reaction>
</comment>
<dbReference type="SMART" id="SM00387">
    <property type="entry name" value="HATPase_c"/>
    <property type="match status" value="1"/>
</dbReference>
<dbReference type="Pfam" id="PF00072">
    <property type="entry name" value="Response_reg"/>
    <property type="match status" value="2"/>
</dbReference>
<evidence type="ECO:0000313" key="16">
    <source>
        <dbReference type="EMBL" id="CAA6801186.1"/>
    </source>
</evidence>
<dbReference type="InterPro" id="IPR036097">
    <property type="entry name" value="HisK_dim/P_sf"/>
</dbReference>
<feature type="transmembrane region" description="Helical" evidence="12">
    <location>
        <begin position="52"/>
        <end position="72"/>
    </location>
</feature>
<keyword evidence="12" id="KW-1133">Transmembrane helix</keyword>
<dbReference type="CDD" id="cd00130">
    <property type="entry name" value="PAS"/>
    <property type="match status" value="1"/>
</dbReference>
<feature type="transmembrane region" description="Helical" evidence="12">
    <location>
        <begin position="21"/>
        <end position="40"/>
    </location>
</feature>
<dbReference type="Gene3D" id="3.30.565.10">
    <property type="entry name" value="Histidine kinase-like ATPase, C-terminal domain"/>
    <property type="match status" value="1"/>
</dbReference>
<dbReference type="InterPro" id="IPR035965">
    <property type="entry name" value="PAS-like_dom_sf"/>
</dbReference>
<feature type="modified residue" description="4-aspartylphosphate" evidence="11">
    <location>
        <position position="801"/>
    </location>
</feature>
<dbReference type="SUPFAM" id="SSF55785">
    <property type="entry name" value="PYP-like sensor domain (PAS domain)"/>
    <property type="match status" value="1"/>
</dbReference>
<evidence type="ECO:0000256" key="12">
    <source>
        <dbReference type="SAM" id="Phobius"/>
    </source>
</evidence>
<evidence type="ECO:0000259" key="13">
    <source>
        <dbReference type="PROSITE" id="PS50109"/>
    </source>
</evidence>
<reference evidence="16" key="1">
    <citation type="submission" date="2020-01" db="EMBL/GenBank/DDBJ databases">
        <authorList>
            <person name="Meier V. D."/>
            <person name="Meier V D."/>
        </authorList>
    </citation>
    <scope>NUCLEOTIDE SEQUENCE</scope>
    <source>
        <strain evidence="16">HLG_WM_MAG_07</strain>
    </source>
</reference>
<evidence type="ECO:0000256" key="7">
    <source>
        <dbReference type="ARBA" id="ARBA00022840"/>
    </source>
</evidence>
<evidence type="ECO:0000256" key="2">
    <source>
        <dbReference type="ARBA" id="ARBA00012438"/>
    </source>
</evidence>
<keyword evidence="3 11" id="KW-0597">Phosphoprotein</keyword>
<dbReference type="CDD" id="cd16922">
    <property type="entry name" value="HATPase_EvgS-ArcB-TorS-like"/>
    <property type="match status" value="1"/>
</dbReference>
<gene>
    <name evidence="16" type="ORF">HELGO_WM29042</name>
</gene>
<dbReference type="InterPro" id="IPR011006">
    <property type="entry name" value="CheY-like_superfamily"/>
</dbReference>
<keyword evidence="12" id="KW-0812">Transmembrane</keyword>
<dbReference type="PROSITE" id="PS50110">
    <property type="entry name" value="RESPONSE_REGULATORY"/>
    <property type="match status" value="2"/>
</dbReference>
<evidence type="ECO:0000256" key="3">
    <source>
        <dbReference type="ARBA" id="ARBA00022553"/>
    </source>
</evidence>
<dbReference type="Pfam" id="PF00512">
    <property type="entry name" value="HisKA"/>
    <property type="match status" value="1"/>
</dbReference>
<dbReference type="Gene3D" id="3.40.50.2300">
    <property type="match status" value="2"/>
</dbReference>
<dbReference type="InterPro" id="IPR001610">
    <property type="entry name" value="PAC"/>
</dbReference>
<dbReference type="PANTHER" id="PTHR45339">
    <property type="entry name" value="HYBRID SIGNAL TRANSDUCTION HISTIDINE KINASE J"/>
    <property type="match status" value="1"/>
</dbReference>
<dbReference type="InterPro" id="IPR005467">
    <property type="entry name" value="His_kinase_dom"/>
</dbReference>
<dbReference type="PANTHER" id="PTHR45339:SF1">
    <property type="entry name" value="HYBRID SIGNAL TRANSDUCTION HISTIDINE KINASE J"/>
    <property type="match status" value="1"/>
</dbReference>
<keyword evidence="5" id="KW-0547">Nucleotide-binding</keyword>
<dbReference type="Gene3D" id="3.30.450.20">
    <property type="entry name" value="PAS domain"/>
    <property type="match status" value="1"/>
</dbReference>
<dbReference type="GO" id="GO:0005524">
    <property type="term" value="F:ATP binding"/>
    <property type="evidence" value="ECO:0007669"/>
    <property type="project" value="UniProtKB-KW"/>
</dbReference>
<dbReference type="Pfam" id="PF02518">
    <property type="entry name" value="HATPase_c"/>
    <property type="match status" value="1"/>
</dbReference>
<dbReference type="SMART" id="SM00388">
    <property type="entry name" value="HisKA"/>
    <property type="match status" value="1"/>
</dbReference>
<feature type="transmembrane region" description="Helical" evidence="12">
    <location>
        <begin position="116"/>
        <end position="149"/>
    </location>
</feature>
<dbReference type="InterPro" id="IPR003661">
    <property type="entry name" value="HisK_dim/P_dom"/>
</dbReference>
<dbReference type="GO" id="GO:0000155">
    <property type="term" value="F:phosphorelay sensor kinase activity"/>
    <property type="evidence" value="ECO:0007669"/>
    <property type="project" value="InterPro"/>
</dbReference>
<name>A0A6S6S4P6_9GAMM</name>
<dbReference type="EC" id="2.7.13.3" evidence="2"/>
<evidence type="ECO:0000256" key="1">
    <source>
        <dbReference type="ARBA" id="ARBA00000085"/>
    </source>
</evidence>
<dbReference type="EMBL" id="CACVAY010000008">
    <property type="protein sequence ID" value="CAA6801186.1"/>
    <property type="molecule type" value="Genomic_DNA"/>
</dbReference>
<dbReference type="InterPro" id="IPR003594">
    <property type="entry name" value="HATPase_dom"/>
</dbReference>
<feature type="domain" description="Histidine kinase" evidence="13">
    <location>
        <begin position="510"/>
        <end position="733"/>
    </location>
</feature>
<feature type="modified residue" description="4-aspartylphosphate" evidence="11">
    <location>
        <position position="951"/>
    </location>
</feature>
<proteinExistence type="predicted"/>
<keyword evidence="6" id="KW-0418">Kinase</keyword>
<dbReference type="CDD" id="cd17546">
    <property type="entry name" value="REC_hyHK_CKI1_RcsC-like"/>
    <property type="match status" value="1"/>
</dbReference>